<organism evidence="1 2">
    <name type="scientific">Demequina lignilytica</name>
    <dbReference type="NCBI Taxonomy" id="3051663"/>
    <lineage>
        <taxon>Bacteria</taxon>
        <taxon>Bacillati</taxon>
        <taxon>Actinomycetota</taxon>
        <taxon>Actinomycetes</taxon>
        <taxon>Micrococcales</taxon>
        <taxon>Demequinaceae</taxon>
        <taxon>Demequina</taxon>
    </lineage>
</organism>
<dbReference type="AlphaFoldDB" id="A0AB35ME67"/>
<dbReference type="Proteomes" id="UP001172756">
    <property type="component" value="Unassembled WGS sequence"/>
</dbReference>
<evidence type="ECO:0000313" key="1">
    <source>
        <dbReference type="EMBL" id="MDN4482040.1"/>
    </source>
</evidence>
<dbReference type="RefSeq" id="WP_301159283.1">
    <property type="nucleotide sequence ID" value="NZ_JAUHQB010000001.1"/>
</dbReference>
<evidence type="ECO:0008006" key="3">
    <source>
        <dbReference type="Google" id="ProtNLM"/>
    </source>
</evidence>
<sequence length="84" mass="9217">MIGGPVAVKTFTARDLNQRSSMVTQAVDEGYEVHITKHGRVVYRILGVPPQGEGRSVLEAMLELPDATGIDLERPAARMREVDL</sequence>
<gene>
    <name evidence="1" type="ORF">QQ002_00615</name>
</gene>
<name>A0AB35ME67_9MICO</name>
<dbReference type="EMBL" id="JAUHQB010000001">
    <property type="protein sequence ID" value="MDN4482040.1"/>
    <property type="molecule type" value="Genomic_DNA"/>
</dbReference>
<proteinExistence type="predicted"/>
<accession>A0AB35ME67</accession>
<comment type="caution">
    <text evidence="1">The sequence shown here is derived from an EMBL/GenBank/DDBJ whole genome shotgun (WGS) entry which is preliminary data.</text>
</comment>
<reference evidence="1 2" key="1">
    <citation type="submission" date="2023-06" db="EMBL/GenBank/DDBJ databases">
        <title>SYSU T0a273.</title>
        <authorList>
            <person name="Gao L."/>
            <person name="Fang B.-Z."/>
            <person name="Li W.-J."/>
        </authorList>
    </citation>
    <scope>NUCLEOTIDE SEQUENCE [LARGE SCALE GENOMIC DNA]</scope>
    <source>
        <strain evidence="1 2">SYSU T0a273</strain>
    </source>
</reference>
<evidence type="ECO:0000313" key="2">
    <source>
        <dbReference type="Proteomes" id="UP001172756"/>
    </source>
</evidence>
<protein>
    <recommendedName>
        <fullName evidence="3">Antitoxin</fullName>
    </recommendedName>
</protein>